<sequence length="44" mass="5194">MIRKHRLTAMFLVVKMGFGCEEVRHIVEKIEHIHTPVTFAKMDN</sequence>
<gene>
    <name evidence="2" type="ORF">ACFSR5_18855</name>
</gene>
<name>A0ABW5KL87_9SPHI</name>
<evidence type="ECO:0000259" key="1">
    <source>
        <dbReference type="Pfam" id="PF02742"/>
    </source>
</evidence>
<organism evidence="2 3">
    <name type="scientific">Sphingobacterium suaedae</name>
    <dbReference type="NCBI Taxonomy" id="1686402"/>
    <lineage>
        <taxon>Bacteria</taxon>
        <taxon>Pseudomonadati</taxon>
        <taxon>Bacteroidota</taxon>
        <taxon>Sphingobacteriia</taxon>
        <taxon>Sphingobacteriales</taxon>
        <taxon>Sphingobacteriaceae</taxon>
        <taxon>Sphingobacterium</taxon>
    </lineage>
</organism>
<dbReference type="Proteomes" id="UP001597545">
    <property type="component" value="Unassembled WGS sequence"/>
</dbReference>
<comment type="caution">
    <text evidence="2">The sequence shown here is derived from an EMBL/GenBank/DDBJ whole genome shotgun (WGS) entry which is preliminary data.</text>
</comment>
<evidence type="ECO:0000313" key="3">
    <source>
        <dbReference type="Proteomes" id="UP001597545"/>
    </source>
</evidence>
<proteinExistence type="predicted"/>
<dbReference type="Pfam" id="PF02742">
    <property type="entry name" value="Fe_dep_repr_C"/>
    <property type="match status" value="1"/>
</dbReference>
<dbReference type="SUPFAM" id="SSF47979">
    <property type="entry name" value="Iron-dependent repressor protein, dimerization domain"/>
    <property type="match status" value="1"/>
</dbReference>
<dbReference type="Gene3D" id="1.10.60.10">
    <property type="entry name" value="Iron dependent repressor, metal binding and dimerisation domain"/>
    <property type="match status" value="1"/>
</dbReference>
<dbReference type="InterPro" id="IPR001367">
    <property type="entry name" value="Fe_dep_repressor"/>
</dbReference>
<keyword evidence="3" id="KW-1185">Reference proteome</keyword>
<accession>A0ABW5KL87</accession>
<dbReference type="InterPro" id="IPR036421">
    <property type="entry name" value="Fe_dep_repressor_sf"/>
</dbReference>
<dbReference type="RefSeq" id="WP_380906160.1">
    <property type="nucleotide sequence ID" value="NZ_JBHUEG010000019.1"/>
</dbReference>
<reference evidence="3" key="1">
    <citation type="journal article" date="2019" name="Int. J. Syst. Evol. Microbiol.">
        <title>The Global Catalogue of Microorganisms (GCM) 10K type strain sequencing project: providing services to taxonomists for standard genome sequencing and annotation.</title>
        <authorList>
            <consortium name="The Broad Institute Genomics Platform"/>
            <consortium name="The Broad Institute Genome Sequencing Center for Infectious Disease"/>
            <person name="Wu L."/>
            <person name="Ma J."/>
        </authorList>
    </citation>
    <scope>NUCLEOTIDE SEQUENCE [LARGE SCALE GENOMIC DNA]</scope>
    <source>
        <strain evidence="3">KCTC 42662</strain>
    </source>
</reference>
<evidence type="ECO:0000313" key="2">
    <source>
        <dbReference type="EMBL" id="MFD2549712.1"/>
    </source>
</evidence>
<feature type="domain" description="Iron dependent repressor metal binding and dimerisation" evidence="1">
    <location>
        <begin position="1"/>
        <end position="43"/>
    </location>
</feature>
<protein>
    <submittedName>
        <fullName evidence="2">Iron dependent repressor, metal binding and dimerization domain protein</fullName>
    </submittedName>
</protein>
<dbReference type="EMBL" id="JBHULR010000020">
    <property type="protein sequence ID" value="MFD2549712.1"/>
    <property type="molecule type" value="Genomic_DNA"/>
</dbReference>